<dbReference type="AlphaFoldDB" id="A0AA88ECG7"/>
<reference evidence="1" key="1">
    <citation type="submission" date="2023-07" db="EMBL/GenBank/DDBJ databases">
        <title>draft genome sequence of fig (Ficus carica).</title>
        <authorList>
            <person name="Takahashi T."/>
            <person name="Nishimura K."/>
        </authorList>
    </citation>
    <scope>NUCLEOTIDE SEQUENCE</scope>
</reference>
<evidence type="ECO:0000313" key="2">
    <source>
        <dbReference type="Proteomes" id="UP001187192"/>
    </source>
</evidence>
<evidence type="ECO:0000313" key="1">
    <source>
        <dbReference type="EMBL" id="GMN72197.1"/>
    </source>
</evidence>
<sequence>MVRALVGFAGAGQAFAGRAGGWAGAGRAGTGRAGDLVRASEQKMLIGFPEPGLTGPGQAGPENQSTFCSLVRTGFSGPA</sequence>
<keyword evidence="2" id="KW-1185">Reference proteome</keyword>
<proteinExistence type="predicted"/>
<comment type="caution">
    <text evidence="1">The sequence shown here is derived from an EMBL/GenBank/DDBJ whole genome shotgun (WGS) entry which is preliminary data.</text>
</comment>
<dbReference type="EMBL" id="BTGU01011584">
    <property type="protein sequence ID" value="GMN72197.1"/>
    <property type="molecule type" value="Genomic_DNA"/>
</dbReference>
<organism evidence="1 2">
    <name type="scientific">Ficus carica</name>
    <name type="common">Common fig</name>
    <dbReference type="NCBI Taxonomy" id="3494"/>
    <lineage>
        <taxon>Eukaryota</taxon>
        <taxon>Viridiplantae</taxon>
        <taxon>Streptophyta</taxon>
        <taxon>Embryophyta</taxon>
        <taxon>Tracheophyta</taxon>
        <taxon>Spermatophyta</taxon>
        <taxon>Magnoliopsida</taxon>
        <taxon>eudicotyledons</taxon>
        <taxon>Gunneridae</taxon>
        <taxon>Pentapetalae</taxon>
        <taxon>rosids</taxon>
        <taxon>fabids</taxon>
        <taxon>Rosales</taxon>
        <taxon>Moraceae</taxon>
        <taxon>Ficeae</taxon>
        <taxon>Ficus</taxon>
    </lineage>
</organism>
<protein>
    <submittedName>
        <fullName evidence="1">Uncharacterized protein</fullName>
    </submittedName>
</protein>
<gene>
    <name evidence="1" type="ORF">TIFTF001_052808</name>
</gene>
<dbReference type="Proteomes" id="UP001187192">
    <property type="component" value="Unassembled WGS sequence"/>
</dbReference>
<accession>A0AA88ECG7</accession>
<name>A0AA88ECG7_FICCA</name>